<accession>Q9T470</accession>
<keyword evidence="1" id="KW-0150">Chloroplast</keyword>
<proteinExistence type="predicted"/>
<protein>
    <submittedName>
        <fullName evidence="1">Uncharacterized protein</fullName>
    </submittedName>
</protein>
<evidence type="ECO:0000313" key="1">
    <source>
        <dbReference type="EMBL" id="AAD54903.1"/>
    </source>
</evidence>
<dbReference type="GeneID" id="1496895"/>
<dbReference type="EMBL" id="AF137379">
    <property type="protein sequence ID" value="AAD54886.1"/>
    <property type="molecule type" value="Genomic_DNA"/>
</dbReference>
<sequence>MTYFDWDQLLSAEELRFYTIDNQLIVSGSIFEQRLNVFIELIFQPDSFHYQIQLYSIGESCRI</sequence>
<organism evidence="1">
    <name type="scientific">Nephroselmis olivacea</name>
    <name type="common">Green alga</name>
    <dbReference type="NCBI Taxonomy" id="31312"/>
    <lineage>
        <taxon>Eukaryota</taxon>
        <taxon>Viridiplantae</taxon>
        <taxon>Chlorophyta</taxon>
        <taxon>Nephroselmidophyceae</taxon>
        <taxon>Nephroselmidales</taxon>
        <taxon>Nephroselmidaceae</taxon>
        <taxon>Nephroselmis</taxon>
    </lineage>
</organism>
<reference evidence="1" key="1">
    <citation type="journal article" date="1999" name="Proc. Natl. Acad. Sci. U.S.A.">
        <title>The complete chloroplast DNA sequence of the green alga Nephroselmis olivacea: insights into the architecture of ancestral chloroplast genomes.</title>
        <authorList>
            <person name="Turmel M."/>
            <person name="Otis C."/>
            <person name="Lemieux C."/>
        </authorList>
    </citation>
    <scope>NUCLEOTIDE SEQUENCE [LARGE SCALE GENOMIC DNA]</scope>
    <source>
        <strain>NIES-484</strain>
    </source>
</reference>
<dbReference type="RefSeq" id="NP_050932.1">
    <property type="nucleotide sequence ID" value="NC_000927.1"/>
</dbReference>
<geneLocation type="chloroplast" evidence="1"/>
<dbReference type="GeneID" id="1496889"/>
<dbReference type="RefSeq" id="NP_050915.1">
    <property type="nucleotide sequence ID" value="NC_000927.1"/>
</dbReference>
<dbReference type="AlphaFoldDB" id="Q9T470"/>
<keyword evidence="1" id="KW-0934">Plastid</keyword>
<dbReference type="EMBL" id="AF137379">
    <property type="protein sequence ID" value="AAD54903.1"/>
    <property type="molecule type" value="Genomic_DNA"/>
</dbReference>
<name>Q9T470_NEPOL</name>